<sequence length="252" mass="28808">MNDNYFLFFKIIEFGGNLKSSGWQRIFWAVRRLAFMGDRRMFAFSISMALFFLFSVPLSRAADVPVAIQVAIKARMDESHKLQPPIIDAGSVMQGGYIYFVINTSNVPGYTKDDKPYMLDAHLLFADESHIWHDVLFDRYVKDDGVPEISAVFFVNADHDKNNKEVVVLVRTPLNHYDYGGNYYDGYVYKVTGDPRTGVVFVGLQSDASAPFLDQCECDFRDGRSTHARYKDSESIRKELEKKYSASPPRSK</sequence>
<accession>A0A6P2IWP2</accession>
<protein>
    <submittedName>
        <fullName evidence="2">Uncharacterized protein</fullName>
    </submittedName>
</protein>
<feature type="region of interest" description="Disordered" evidence="1">
    <location>
        <begin position="231"/>
        <end position="252"/>
    </location>
</feature>
<reference evidence="2 3" key="1">
    <citation type="submission" date="2019-09" db="EMBL/GenBank/DDBJ databases">
        <authorList>
            <person name="Depoorter E."/>
        </authorList>
    </citation>
    <scope>NUCLEOTIDE SEQUENCE [LARGE SCALE GENOMIC DNA]</scope>
    <source>
        <strain evidence="2">R-15945</strain>
    </source>
</reference>
<dbReference type="EMBL" id="CABVPU010000004">
    <property type="protein sequence ID" value="VWB34446.1"/>
    <property type="molecule type" value="Genomic_DNA"/>
</dbReference>
<feature type="compositionally biased region" description="Basic and acidic residues" evidence="1">
    <location>
        <begin position="231"/>
        <end position="244"/>
    </location>
</feature>
<dbReference type="AlphaFoldDB" id="A0A6P2IWP2"/>
<gene>
    <name evidence="2" type="ORF">BLA15945_01532</name>
</gene>
<evidence type="ECO:0000313" key="3">
    <source>
        <dbReference type="Proteomes" id="UP000494174"/>
    </source>
</evidence>
<name>A0A6P2IWP2_BURL3</name>
<dbReference type="Proteomes" id="UP000494174">
    <property type="component" value="Unassembled WGS sequence"/>
</dbReference>
<proteinExistence type="predicted"/>
<evidence type="ECO:0000256" key="1">
    <source>
        <dbReference type="SAM" id="MobiDB-lite"/>
    </source>
</evidence>
<dbReference type="RefSeq" id="WP_254613766.1">
    <property type="nucleotide sequence ID" value="NZ_CABVPU010000004.1"/>
</dbReference>
<organism evidence="2 3">
    <name type="scientific">Burkholderia lata (strain ATCC 17760 / DSM 23089 / LMG 22485 / NCIMB 9086 / R18194 / 383)</name>
    <dbReference type="NCBI Taxonomy" id="482957"/>
    <lineage>
        <taxon>Bacteria</taxon>
        <taxon>Pseudomonadati</taxon>
        <taxon>Pseudomonadota</taxon>
        <taxon>Betaproteobacteria</taxon>
        <taxon>Burkholderiales</taxon>
        <taxon>Burkholderiaceae</taxon>
        <taxon>Burkholderia</taxon>
        <taxon>Burkholderia cepacia complex</taxon>
    </lineage>
</organism>
<evidence type="ECO:0000313" key="2">
    <source>
        <dbReference type="EMBL" id="VWB34446.1"/>
    </source>
</evidence>